<dbReference type="EMBL" id="CP000699">
    <property type="protein sequence ID" value="ABQ69493.1"/>
    <property type="molecule type" value="Genomic_DNA"/>
</dbReference>
<dbReference type="AlphaFoldDB" id="A0A9J9HD17"/>
<gene>
    <name evidence="2" type="ordered locus">Swit_3145</name>
</gene>
<evidence type="ECO:0000313" key="3">
    <source>
        <dbReference type="Proteomes" id="UP000001989"/>
    </source>
</evidence>
<feature type="signal peptide" evidence="1">
    <location>
        <begin position="1"/>
        <end position="23"/>
    </location>
</feature>
<dbReference type="InterPro" id="IPR016987">
    <property type="entry name" value="UCP023238"/>
</dbReference>
<keyword evidence="1" id="KW-0732">Signal</keyword>
<name>A0A9J9HD17_RHIWR</name>
<proteinExistence type="predicted"/>
<dbReference type="PIRSF" id="PIRSF032038">
    <property type="entry name" value="UCP023238"/>
    <property type="match status" value="1"/>
</dbReference>
<feature type="chain" id="PRO_5039947485" evidence="1">
    <location>
        <begin position="24"/>
        <end position="178"/>
    </location>
</feature>
<dbReference type="KEGG" id="swi:Swit_3145"/>
<dbReference type="Proteomes" id="UP000001989">
    <property type="component" value="Chromosome"/>
</dbReference>
<evidence type="ECO:0000313" key="2">
    <source>
        <dbReference type="EMBL" id="ABQ69493.1"/>
    </source>
</evidence>
<keyword evidence="3" id="KW-1185">Reference proteome</keyword>
<sequence length="178" mass="19072">MVGALRHMVILAAALAVAAPASAEKTHERPELFRNLLNCRAIADNAARLACYDQSAGALEQAEAKKDLVVVDRKEIRETRKSLFGFTLPKIGLFGGGDKDDGDDKDAVTELQSSVQAARMISGGNWSLSLADGGTWETMSALGDAPRSGDKVRIKKASLGSYLGQVGINRGVRFRRVE</sequence>
<organism evidence="2 3">
    <name type="scientific">Rhizorhabdus wittichii (strain DSM 6014 / CCUG 31198 / JCM 15750 / NBRC 105917 / EY 4224 / RW1)</name>
    <name type="common">Sphingomonas wittichii</name>
    <dbReference type="NCBI Taxonomy" id="392499"/>
    <lineage>
        <taxon>Bacteria</taxon>
        <taxon>Pseudomonadati</taxon>
        <taxon>Pseudomonadota</taxon>
        <taxon>Alphaproteobacteria</taxon>
        <taxon>Sphingomonadales</taxon>
        <taxon>Sphingomonadaceae</taxon>
        <taxon>Rhizorhabdus</taxon>
    </lineage>
</organism>
<evidence type="ECO:0000256" key="1">
    <source>
        <dbReference type="SAM" id="SignalP"/>
    </source>
</evidence>
<accession>A0A9J9HD17</accession>
<protein>
    <submittedName>
        <fullName evidence="2">Uncharacterized protein</fullName>
    </submittedName>
</protein>
<reference evidence="2 3" key="1">
    <citation type="journal article" date="2010" name="J. Bacteriol.">
        <title>Genome sequence of the dioxin-mineralizing bacterium Sphingomonas wittichii RW1.</title>
        <authorList>
            <person name="Miller T.R."/>
            <person name="Delcher A.L."/>
            <person name="Salzberg S.L."/>
            <person name="Saunders E."/>
            <person name="Detter J.C."/>
            <person name="Halden R.U."/>
        </authorList>
    </citation>
    <scope>NUCLEOTIDE SEQUENCE [LARGE SCALE GENOMIC DNA]</scope>
    <source>
        <strain evidence="3">DSM 6014 / CCUG 31198 / JCM 15750 / NBRC 105917 / EY 4224 / RW1</strain>
    </source>
</reference>